<gene>
    <name evidence="2" type="ORF">DME_LOCUS3806</name>
</gene>
<dbReference type="Proteomes" id="UP000274756">
    <property type="component" value="Unassembled WGS sequence"/>
</dbReference>
<dbReference type="PANTHER" id="PTHR40288:SF2">
    <property type="entry name" value="G PROTEIN-COUPLED RECEPTOR-RELATED"/>
    <property type="match status" value="1"/>
</dbReference>
<dbReference type="WBParaSite" id="DME_0001031301-mRNA-1">
    <property type="protein sequence ID" value="DME_0001031301-mRNA-1"/>
    <property type="gene ID" value="DME_0001031301"/>
</dbReference>
<keyword evidence="1" id="KW-0472">Membrane</keyword>
<sequence length="148" mass="17023">MKLLVVRDQSSKILGHRWLNSQISFYIGVVQLIICIWAMAQHIYSLKRFNKILFCDFINGTQPSLLVSVDMIIFDIGLFHALWGIDNCVAQYLDGGYGRFGWCICHITAFIICLPFAFVARPRPYSLWPLLIQVSFNMESGKKCSRKI</sequence>
<feature type="transmembrane region" description="Helical" evidence="1">
    <location>
        <begin position="23"/>
        <end position="44"/>
    </location>
</feature>
<proteinExistence type="predicted"/>
<feature type="transmembrane region" description="Helical" evidence="1">
    <location>
        <begin position="97"/>
        <end position="120"/>
    </location>
</feature>
<dbReference type="OrthoDB" id="5820373at2759"/>
<keyword evidence="1" id="KW-0812">Transmembrane</keyword>
<feature type="transmembrane region" description="Helical" evidence="1">
    <location>
        <begin position="65"/>
        <end position="85"/>
    </location>
</feature>
<name>A0A0N4UQM0_DRAME</name>
<evidence type="ECO:0000313" key="3">
    <source>
        <dbReference type="Proteomes" id="UP000038040"/>
    </source>
</evidence>
<organism evidence="3 5">
    <name type="scientific">Dracunculus medinensis</name>
    <name type="common">Guinea worm</name>
    <dbReference type="NCBI Taxonomy" id="318479"/>
    <lineage>
        <taxon>Eukaryota</taxon>
        <taxon>Metazoa</taxon>
        <taxon>Ecdysozoa</taxon>
        <taxon>Nematoda</taxon>
        <taxon>Chromadorea</taxon>
        <taxon>Rhabditida</taxon>
        <taxon>Spirurina</taxon>
        <taxon>Dracunculoidea</taxon>
        <taxon>Dracunculidae</taxon>
        <taxon>Dracunculus</taxon>
    </lineage>
</organism>
<protein>
    <submittedName>
        <fullName evidence="5">G protein-coupled receptor</fullName>
    </submittedName>
</protein>
<evidence type="ECO:0000313" key="2">
    <source>
        <dbReference type="EMBL" id="VDN53833.1"/>
    </source>
</evidence>
<keyword evidence="4" id="KW-1185">Reference proteome</keyword>
<evidence type="ECO:0000256" key="1">
    <source>
        <dbReference type="SAM" id="Phobius"/>
    </source>
</evidence>
<dbReference type="Proteomes" id="UP000038040">
    <property type="component" value="Unplaced"/>
</dbReference>
<reference evidence="5" key="1">
    <citation type="submission" date="2017-02" db="UniProtKB">
        <authorList>
            <consortium name="WormBaseParasite"/>
        </authorList>
    </citation>
    <scope>IDENTIFICATION</scope>
</reference>
<reference evidence="2 4" key="2">
    <citation type="submission" date="2018-11" db="EMBL/GenBank/DDBJ databases">
        <authorList>
            <consortium name="Pathogen Informatics"/>
        </authorList>
    </citation>
    <scope>NUCLEOTIDE SEQUENCE [LARGE SCALE GENOMIC DNA]</scope>
</reference>
<evidence type="ECO:0000313" key="4">
    <source>
        <dbReference type="Proteomes" id="UP000274756"/>
    </source>
</evidence>
<keyword evidence="1" id="KW-1133">Transmembrane helix</keyword>
<dbReference type="EMBL" id="UYYG01000189">
    <property type="protein sequence ID" value="VDN53833.1"/>
    <property type="molecule type" value="Genomic_DNA"/>
</dbReference>
<evidence type="ECO:0000313" key="5">
    <source>
        <dbReference type="WBParaSite" id="DME_0001031301-mRNA-1"/>
    </source>
</evidence>
<dbReference type="AlphaFoldDB" id="A0A0N4UQM0"/>
<dbReference type="PANTHER" id="PTHR40288">
    <property type="entry name" value="PROTEIN CBG16535-RELATED"/>
    <property type="match status" value="1"/>
</dbReference>
<accession>A0A0N4UQM0</accession>